<dbReference type="GO" id="GO:0016020">
    <property type="term" value="C:membrane"/>
    <property type="evidence" value="ECO:0007669"/>
    <property type="project" value="GOC"/>
</dbReference>
<evidence type="ECO:0000313" key="2">
    <source>
        <dbReference type="EMBL" id="SVB03361.1"/>
    </source>
</evidence>
<dbReference type="GO" id="GO:0003824">
    <property type="term" value="F:catalytic activity"/>
    <property type="evidence" value="ECO:0007669"/>
    <property type="project" value="InterPro"/>
</dbReference>
<dbReference type="AlphaFoldDB" id="A0A382APZ7"/>
<evidence type="ECO:0000259" key="1">
    <source>
        <dbReference type="Pfam" id="PF03372"/>
    </source>
</evidence>
<dbReference type="SUPFAM" id="SSF56219">
    <property type="entry name" value="DNase I-like"/>
    <property type="match status" value="1"/>
</dbReference>
<dbReference type="InterPro" id="IPR051916">
    <property type="entry name" value="GPI-anchor_lipid_remodeler"/>
</dbReference>
<dbReference type="PANTHER" id="PTHR14859">
    <property type="entry name" value="CALCOFLUOR WHITE HYPERSENSITIVE PROTEIN PRECURSOR"/>
    <property type="match status" value="1"/>
</dbReference>
<reference evidence="2" key="1">
    <citation type="submission" date="2018-05" db="EMBL/GenBank/DDBJ databases">
        <authorList>
            <person name="Lanie J.A."/>
            <person name="Ng W.-L."/>
            <person name="Kazmierczak K.M."/>
            <person name="Andrzejewski T.M."/>
            <person name="Davidsen T.M."/>
            <person name="Wayne K.J."/>
            <person name="Tettelin H."/>
            <person name="Glass J.I."/>
            <person name="Rusch D."/>
            <person name="Podicherti R."/>
            <person name="Tsui H.-C.T."/>
            <person name="Winkler M.E."/>
        </authorList>
    </citation>
    <scope>NUCLEOTIDE SEQUENCE</scope>
</reference>
<name>A0A382APZ7_9ZZZZ</name>
<dbReference type="InterPro" id="IPR036691">
    <property type="entry name" value="Endo/exonu/phosph_ase_sf"/>
</dbReference>
<dbReference type="InterPro" id="IPR005135">
    <property type="entry name" value="Endo/exonuclease/phosphatase"/>
</dbReference>
<sequence>MFSCEPLVTTFDGVENAVLYEAKHFTGTPESADTIKVMTWNVRFGIGRLPFFGDSCGDRSVFTEGEVLSALELIAAEIDAIDPDIILLQEVDRESKRTQYIDQVQWLLNHTNMNYAAYASMWKAQVIPSDGIGRIDAGNAVLSRWEIEFGERIQLPLRGDQDGLTQLFYLRRNVLKTQIIIPDQDNFYAIVTHSTAFATDNTKQKHINLFLAELDELNSENNIFVAGGDLNSIPPGAPVYDFCLTDACSGDEYHTGVDGIPHKEGSYFNNFDNERTLLLPLYEYNSAIPPSLAITGDHLTHSTDSSFPWDRKLDYIFSNLDVVENSGQTHQNTRMLSDHAPVTCLVTLP</sequence>
<gene>
    <name evidence="2" type="ORF">METZ01_LOCUS156215</name>
</gene>
<dbReference type="Gene3D" id="3.60.10.10">
    <property type="entry name" value="Endonuclease/exonuclease/phosphatase"/>
    <property type="match status" value="1"/>
</dbReference>
<dbReference type="EMBL" id="UINC01026251">
    <property type="protein sequence ID" value="SVB03361.1"/>
    <property type="molecule type" value="Genomic_DNA"/>
</dbReference>
<organism evidence="2">
    <name type="scientific">marine metagenome</name>
    <dbReference type="NCBI Taxonomy" id="408172"/>
    <lineage>
        <taxon>unclassified sequences</taxon>
        <taxon>metagenomes</taxon>
        <taxon>ecological metagenomes</taxon>
    </lineage>
</organism>
<protein>
    <recommendedName>
        <fullName evidence="1">Endonuclease/exonuclease/phosphatase domain-containing protein</fullName>
    </recommendedName>
</protein>
<dbReference type="GO" id="GO:0006506">
    <property type="term" value="P:GPI anchor biosynthetic process"/>
    <property type="evidence" value="ECO:0007669"/>
    <property type="project" value="TreeGrafter"/>
</dbReference>
<dbReference type="Pfam" id="PF03372">
    <property type="entry name" value="Exo_endo_phos"/>
    <property type="match status" value="1"/>
</dbReference>
<accession>A0A382APZ7</accession>
<dbReference type="PANTHER" id="PTHR14859:SF1">
    <property type="entry name" value="PGAP2-INTERACTING PROTEIN"/>
    <property type="match status" value="1"/>
</dbReference>
<feature type="domain" description="Endonuclease/exonuclease/phosphatase" evidence="1">
    <location>
        <begin position="38"/>
        <end position="339"/>
    </location>
</feature>
<proteinExistence type="predicted"/>